<dbReference type="EMBL" id="MFEK01000007">
    <property type="protein sequence ID" value="OGE79120.1"/>
    <property type="molecule type" value="Genomic_DNA"/>
</dbReference>
<protein>
    <submittedName>
        <fullName evidence="1">Uncharacterized protein</fullName>
    </submittedName>
</protein>
<name>A0A1F5NP24_9BACT</name>
<dbReference type="STRING" id="1817824.A2751_05765"/>
<dbReference type="AlphaFoldDB" id="A0A1F5NP24"/>
<organism evidence="1 2">
    <name type="scientific">Candidatus Doudnabacteria bacterium RIFCSPHIGHO2_01_FULL_46_14</name>
    <dbReference type="NCBI Taxonomy" id="1817824"/>
    <lineage>
        <taxon>Bacteria</taxon>
        <taxon>Candidatus Doudnaibacteriota</taxon>
    </lineage>
</organism>
<accession>A0A1F5NP24</accession>
<proteinExistence type="predicted"/>
<evidence type="ECO:0000313" key="1">
    <source>
        <dbReference type="EMBL" id="OGE79120.1"/>
    </source>
</evidence>
<sequence>MALKKLRMICAGGDKTLAEWDTDTVSPDRLKKIEEEFNQKLSAGWFAADISEKRDVLIREFDPQAEILLIPRVQGGC</sequence>
<gene>
    <name evidence="1" type="ORF">A2751_05765</name>
</gene>
<dbReference type="Proteomes" id="UP000176864">
    <property type="component" value="Unassembled WGS sequence"/>
</dbReference>
<comment type="caution">
    <text evidence="1">The sequence shown here is derived from an EMBL/GenBank/DDBJ whole genome shotgun (WGS) entry which is preliminary data.</text>
</comment>
<evidence type="ECO:0000313" key="2">
    <source>
        <dbReference type="Proteomes" id="UP000176864"/>
    </source>
</evidence>
<reference evidence="1 2" key="1">
    <citation type="journal article" date="2016" name="Nat. Commun.">
        <title>Thousands of microbial genomes shed light on interconnected biogeochemical processes in an aquifer system.</title>
        <authorList>
            <person name="Anantharaman K."/>
            <person name="Brown C.T."/>
            <person name="Hug L.A."/>
            <person name="Sharon I."/>
            <person name="Castelle C.J."/>
            <person name="Probst A.J."/>
            <person name="Thomas B.C."/>
            <person name="Singh A."/>
            <person name="Wilkins M.J."/>
            <person name="Karaoz U."/>
            <person name="Brodie E.L."/>
            <person name="Williams K.H."/>
            <person name="Hubbard S.S."/>
            <person name="Banfield J.F."/>
        </authorList>
    </citation>
    <scope>NUCLEOTIDE SEQUENCE [LARGE SCALE GENOMIC DNA]</scope>
</reference>